<evidence type="ECO:0000313" key="2">
    <source>
        <dbReference type="Proteomes" id="UP000190130"/>
    </source>
</evidence>
<proteinExistence type="predicted"/>
<dbReference type="RefSeq" id="WP_079591770.1">
    <property type="nucleotide sequence ID" value="NZ_FUYX01000009.1"/>
</dbReference>
<dbReference type="Proteomes" id="UP000190130">
    <property type="component" value="Unassembled WGS sequence"/>
</dbReference>
<gene>
    <name evidence="1" type="ORF">SAMN05660750_03336</name>
</gene>
<dbReference type="InterPro" id="IPR016913">
    <property type="entry name" value="UCP029215"/>
</dbReference>
<evidence type="ECO:0008006" key="3">
    <source>
        <dbReference type="Google" id="ProtNLM"/>
    </source>
</evidence>
<evidence type="ECO:0000313" key="1">
    <source>
        <dbReference type="EMBL" id="SKB97028.1"/>
    </source>
</evidence>
<dbReference type="AlphaFoldDB" id="A0A1T5FLR5"/>
<accession>A0A1T5FLR5</accession>
<dbReference type="EMBL" id="FUYX01000009">
    <property type="protein sequence ID" value="SKB97028.1"/>
    <property type="molecule type" value="Genomic_DNA"/>
</dbReference>
<dbReference type="PIRSF" id="PIRSF029215">
    <property type="entry name" value="UCP029215"/>
    <property type="match status" value="1"/>
</dbReference>
<reference evidence="1 2" key="1">
    <citation type="submission" date="2017-02" db="EMBL/GenBank/DDBJ databases">
        <authorList>
            <person name="Peterson S.W."/>
        </authorList>
    </citation>
    <scope>NUCLEOTIDE SEQUENCE [LARGE SCALE GENOMIC DNA]</scope>
    <source>
        <strain evidence="1 2">DSM 9653</strain>
    </source>
</reference>
<protein>
    <recommendedName>
        <fullName evidence="3">DUF2213 domain-containing protein</fullName>
    </recommendedName>
</protein>
<dbReference type="Pfam" id="PF09979">
    <property type="entry name" value="DUF2213"/>
    <property type="match status" value="1"/>
</dbReference>
<organism evidence="1 2">
    <name type="scientific">Bosea thiooxidans</name>
    <dbReference type="NCBI Taxonomy" id="53254"/>
    <lineage>
        <taxon>Bacteria</taxon>
        <taxon>Pseudomonadati</taxon>
        <taxon>Pseudomonadota</taxon>
        <taxon>Alphaproteobacteria</taxon>
        <taxon>Hyphomicrobiales</taxon>
        <taxon>Boseaceae</taxon>
        <taxon>Bosea</taxon>
    </lineage>
</organism>
<sequence>MLFTDKIALSGTRRTGDGYLVADARVARTGIQIYLGREVGKPEMEQVRVFRPEAEVFSDKALASFAHRPVTNDHPAEAVGARNWKQHSVGMTGGDIARDGEFVRVPMTVMDQAAIDAVEAGKRELSMGYACDLDFTAGTTPAGEAYDAIQKNIRGNHLAIVDAGRAGPQCRIGDSWADLSPTKEPLSMKTLMVDGITVEMSDTAVQVVSKVLQQLSDAKATVDAQDKKIGELNTAVSTKDGEIAVLKKQVEDGKMTPAQIDAAVQARQAVIADAKAITGADITADGKTDVDIRRATVEAKLGDAAKGMDDAAIDGAFKALRASLGDADPVRGVIKDGIKVNANDAWGDNAFAAAGVTMKKGA</sequence>
<name>A0A1T5FLR5_9HYPH</name>
<dbReference type="OrthoDB" id="7549700at2"/>